<dbReference type="SUPFAM" id="SSF52172">
    <property type="entry name" value="CheY-like"/>
    <property type="match status" value="1"/>
</dbReference>
<feature type="domain" description="Response regulatory" evidence="4">
    <location>
        <begin position="2"/>
        <end position="115"/>
    </location>
</feature>
<dbReference type="PANTHER" id="PTHR37299">
    <property type="entry name" value="TRANSCRIPTIONAL REGULATOR-RELATED"/>
    <property type="match status" value="1"/>
</dbReference>
<sequence>MKIAICDDEKKASETLLEILGECPEPIEKTDVYFSGEELLRSKEQYDLLFLDIDMEGIDGIETARKIRLRDKKVKIVYVTAYSEYAGKAFSVHAFGYLLKPVKKASVLRQVADALAYREEEQKPSPVLEFETFQGRTRLHTADIYYFEIRGRQIKLAAEEGCYEMRGKIGDLREKMKDYGFASPHKSFVVNLDQIRNIKGYDIYMMNGEILPLSQKQAVSFKECLGRFLAEKNGSSF</sequence>
<dbReference type="PANTHER" id="PTHR37299:SF1">
    <property type="entry name" value="STAGE 0 SPORULATION PROTEIN A HOMOLOG"/>
    <property type="match status" value="1"/>
</dbReference>
<gene>
    <name evidence="6" type="ORF">H9747_12240</name>
</gene>
<dbReference type="Pfam" id="PF04397">
    <property type="entry name" value="LytTR"/>
    <property type="match status" value="1"/>
</dbReference>
<dbReference type="PROSITE" id="PS50110">
    <property type="entry name" value="RESPONSE_REGULATORY"/>
    <property type="match status" value="1"/>
</dbReference>
<dbReference type="Pfam" id="PF00072">
    <property type="entry name" value="Response_reg"/>
    <property type="match status" value="1"/>
</dbReference>
<accession>A0A9D1PF99</accession>
<dbReference type="Gene3D" id="2.40.50.1020">
    <property type="entry name" value="LytTr DNA-binding domain"/>
    <property type="match status" value="1"/>
</dbReference>
<dbReference type="AlphaFoldDB" id="A0A9D1PF99"/>
<keyword evidence="6" id="KW-0238">DNA-binding</keyword>
<evidence type="ECO:0000313" key="6">
    <source>
        <dbReference type="EMBL" id="HIV39741.1"/>
    </source>
</evidence>
<dbReference type="SMART" id="SM00448">
    <property type="entry name" value="REC"/>
    <property type="match status" value="1"/>
</dbReference>
<feature type="modified residue" description="4-aspartylphosphate" evidence="3">
    <location>
        <position position="52"/>
    </location>
</feature>
<dbReference type="SMART" id="SM00850">
    <property type="entry name" value="LytTR"/>
    <property type="match status" value="1"/>
</dbReference>
<comment type="caution">
    <text evidence="6">The sequence shown here is derived from an EMBL/GenBank/DDBJ whole genome shotgun (WGS) entry which is preliminary data.</text>
</comment>
<organism evidence="6 7">
    <name type="scientific">Candidatus Blautia stercorigallinarum</name>
    <dbReference type="NCBI Taxonomy" id="2838501"/>
    <lineage>
        <taxon>Bacteria</taxon>
        <taxon>Bacillati</taxon>
        <taxon>Bacillota</taxon>
        <taxon>Clostridia</taxon>
        <taxon>Lachnospirales</taxon>
        <taxon>Lachnospiraceae</taxon>
        <taxon>Blautia</taxon>
    </lineage>
</organism>
<name>A0A9D1PF99_9FIRM</name>
<dbReference type="GO" id="GO:0003677">
    <property type="term" value="F:DNA binding"/>
    <property type="evidence" value="ECO:0007669"/>
    <property type="project" value="UniProtKB-KW"/>
</dbReference>
<evidence type="ECO:0000313" key="7">
    <source>
        <dbReference type="Proteomes" id="UP000886814"/>
    </source>
</evidence>
<dbReference type="InterPro" id="IPR001789">
    <property type="entry name" value="Sig_transdc_resp-reg_receiver"/>
</dbReference>
<protein>
    <recommendedName>
        <fullName evidence="1">Stage 0 sporulation protein A homolog</fullName>
    </recommendedName>
</protein>
<evidence type="ECO:0000256" key="2">
    <source>
        <dbReference type="ARBA" id="ARBA00024867"/>
    </source>
</evidence>
<keyword evidence="3" id="KW-0597">Phosphoprotein</keyword>
<reference evidence="6" key="1">
    <citation type="journal article" date="2021" name="PeerJ">
        <title>Extensive microbial diversity within the chicken gut microbiome revealed by metagenomics and culture.</title>
        <authorList>
            <person name="Gilroy R."/>
            <person name="Ravi A."/>
            <person name="Getino M."/>
            <person name="Pursley I."/>
            <person name="Horton D.L."/>
            <person name="Alikhan N.F."/>
            <person name="Baker D."/>
            <person name="Gharbi K."/>
            <person name="Hall N."/>
            <person name="Watson M."/>
            <person name="Adriaenssens E.M."/>
            <person name="Foster-Nyarko E."/>
            <person name="Jarju S."/>
            <person name="Secka A."/>
            <person name="Antonio M."/>
            <person name="Oren A."/>
            <person name="Chaudhuri R.R."/>
            <person name="La Ragione R."/>
            <person name="Hildebrand F."/>
            <person name="Pallen M.J."/>
        </authorList>
    </citation>
    <scope>NUCLEOTIDE SEQUENCE</scope>
    <source>
        <strain evidence="6">CHK195-9823</strain>
    </source>
</reference>
<dbReference type="EMBL" id="DXIQ01000084">
    <property type="protein sequence ID" value="HIV39741.1"/>
    <property type="molecule type" value="Genomic_DNA"/>
</dbReference>
<dbReference type="Gene3D" id="3.40.50.2300">
    <property type="match status" value="1"/>
</dbReference>
<evidence type="ECO:0000259" key="4">
    <source>
        <dbReference type="PROSITE" id="PS50110"/>
    </source>
</evidence>
<dbReference type="InterPro" id="IPR011006">
    <property type="entry name" value="CheY-like_superfamily"/>
</dbReference>
<comment type="function">
    <text evidence="2">May play the central regulatory role in sporulation. It may be an element of the effector pathway responsible for the activation of sporulation genes in response to nutritional stress. Spo0A may act in concert with spo0H (a sigma factor) to control the expression of some genes that are critical to the sporulation process.</text>
</comment>
<dbReference type="InterPro" id="IPR007492">
    <property type="entry name" value="LytTR_DNA-bd_dom"/>
</dbReference>
<evidence type="ECO:0000256" key="1">
    <source>
        <dbReference type="ARBA" id="ARBA00018672"/>
    </source>
</evidence>
<feature type="domain" description="HTH LytTR-type" evidence="5">
    <location>
        <begin position="128"/>
        <end position="227"/>
    </location>
</feature>
<dbReference type="Proteomes" id="UP000886814">
    <property type="component" value="Unassembled WGS sequence"/>
</dbReference>
<proteinExistence type="predicted"/>
<evidence type="ECO:0000256" key="3">
    <source>
        <dbReference type="PROSITE-ProRule" id="PRU00169"/>
    </source>
</evidence>
<dbReference type="InterPro" id="IPR046947">
    <property type="entry name" value="LytR-like"/>
</dbReference>
<dbReference type="GO" id="GO:0000156">
    <property type="term" value="F:phosphorelay response regulator activity"/>
    <property type="evidence" value="ECO:0007669"/>
    <property type="project" value="InterPro"/>
</dbReference>
<dbReference type="PROSITE" id="PS50930">
    <property type="entry name" value="HTH_LYTTR"/>
    <property type="match status" value="1"/>
</dbReference>
<evidence type="ECO:0000259" key="5">
    <source>
        <dbReference type="PROSITE" id="PS50930"/>
    </source>
</evidence>
<reference evidence="6" key="2">
    <citation type="submission" date="2021-04" db="EMBL/GenBank/DDBJ databases">
        <authorList>
            <person name="Gilroy R."/>
        </authorList>
    </citation>
    <scope>NUCLEOTIDE SEQUENCE</scope>
    <source>
        <strain evidence="6">CHK195-9823</strain>
    </source>
</reference>